<name>A0ABS2KDV6_9GAMM</name>
<evidence type="ECO:0000313" key="1">
    <source>
        <dbReference type="EMBL" id="MBM7129361.1"/>
    </source>
</evidence>
<dbReference type="RefSeq" id="WP_204630966.1">
    <property type="nucleotide sequence ID" value="NZ_BSOC01000004.1"/>
</dbReference>
<keyword evidence="2" id="KW-1185">Reference proteome</keyword>
<accession>A0ABS2KDV6</accession>
<protein>
    <recommendedName>
        <fullName evidence="3">DUF3304 domain-containing protein</fullName>
    </recommendedName>
</protein>
<proteinExistence type="predicted"/>
<dbReference type="PROSITE" id="PS51257">
    <property type="entry name" value="PROKAR_LIPOPROTEIN"/>
    <property type="match status" value="1"/>
</dbReference>
<evidence type="ECO:0008006" key="3">
    <source>
        <dbReference type="Google" id="ProtNLM"/>
    </source>
</evidence>
<reference evidence="1" key="1">
    <citation type="submission" date="2020-10" db="EMBL/GenBank/DDBJ databases">
        <title>Phylogeny of dyella-like bacteria.</title>
        <authorList>
            <person name="Fu J."/>
        </authorList>
    </citation>
    <scope>NUCLEOTIDE SEQUENCE</scope>
    <source>
        <strain evidence="1">DHON07</strain>
    </source>
</reference>
<gene>
    <name evidence="1" type="ORF">ISS99_07475</name>
</gene>
<dbReference type="EMBL" id="JADIKF010000037">
    <property type="protein sequence ID" value="MBM7129361.1"/>
    <property type="molecule type" value="Genomic_DNA"/>
</dbReference>
<dbReference type="Proteomes" id="UP001430193">
    <property type="component" value="Unassembled WGS sequence"/>
</dbReference>
<evidence type="ECO:0000313" key="2">
    <source>
        <dbReference type="Proteomes" id="UP001430193"/>
    </source>
</evidence>
<comment type="caution">
    <text evidence="1">The sequence shown here is derived from an EMBL/GenBank/DDBJ whole genome shotgun (WGS) entry which is preliminary data.</text>
</comment>
<sequence>MKSLLAGLLALALSSCTNEQLYRVIGSPDPQGLPVRYPLDFPICQSIPGVDAGEIVVPLRLRIYGAGLPDPMQVMSLRKRDPRANGCSLNPSKPSRPAMTLTDSFNADPQGIHGWMTLDMSGNGYFASSAYKNQLLNAKDMKEEEEKAQLDASNNKEIFTKFGHSYADVVRQSEVITINGLVWNHRLLAMYKVTNPSRPTQGELIEWKEVYEHVIDEAHILRRQAHYDAMIVADPEWIAARRNLLLRLVQAVHIEPMTQDEVDASVAQYRQQVEQDKKDWKRKH</sequence>
<organism evidence="1 2">
    <name type="scientific">Dyella mobilis</name>
    <dbReference type="NCBI Taxonomy" id="1849582"/>
    <lineage>
        <taxon>Bacteria</taxon>
        <taxon>Pseudomonadati</taxon>
        <taxon>Pseudomonadota</taxon>
        <taxon>Gammaproteobacteria</taxon>
        <taxon>Lysobacterales</taxon>
        <taxon>Rhodanobacteraceae</taxon>
        <taxon>Dyella</taxon>
    </lineage>
</organism>